<dbReference type="Proteomes" id="UP000077037">
    <property type="component" value="Unassembled WGS sequence"/>
</dbReference>
<name>A0A157MCI3_9BORD</name>
<evidence type="ECO:0000313" key="2">
    <source>
        <dbReference type="EMBL" id="SAI06500.1"/>
    </source>
</evidence>
<dbReference type="EMBL" id="FKBS01000012">
    <property type="protein sequence ID" value="SAI06500.1"/>
    <property type="molecule type" value="Genomic_DNA"/>
</dbReference>
<accession>A0A157MCI3</accession>
<evidence type="ECO:0000256" key="1">
    <source>
        <dbReference type="SAM" id="MobiDB-lite"/>
    </source>
</evidence>
<feature type="compositionally biased region" description="Low complexity" evidence="1">
    <location>
        <begin position="173"/>
        <end position="185"/>
    </location>
</feature>
<proteinExistence type="predicted"/>
<protein>
    <submittedName>
        <fullName evidence="2">Uncharacterized protein conserved in bacteria (DUF2076)</fullName>
    </submittedName>
</protein>
<evidence type="ECO:0000313" key="3">
    <source>
        <dbReference type="Proteomes" id="UP000077037"/>
    </source>
</evidence>
<feature type="region of interest" description="Disordered" evidence="1">
    <location>
        <begin position="173"/>
        <end position="211"/>
    </location>
</feature>
<reference evidence="2 3" key="1">
    <citation type="submission" date="2016-03" db="EMBL/GenBank/DDBJ databases">
        <authorList>
            <consortium name="Pathogen Informatics"/>
        </authorList>
    </citation>
    <scope>NUCLEOTIDE SEQUENCE [LARGE SCALE GENOMIC DNA]</scope>
    <source>
        <strain evidence="2 3">NCTC13364</strain>
    </source>
</reference>
<feature type="region of interest" description="Disordered" evidence="1">
    <location>
        <begin position="72"/>
        <end position="104"/>
    </location>
</feature>
<dbReference type="AlphaFoldDB" id="A0A157MCI3"/>
<sequence>MNQQDRDAIESIFTRLQEVERQGAPRDGEAERYIGDRLAAQPGSAYYLAQTVMVQEQALKAAQQRIAQLEAGQQGQGAESGRGFAPPGGSQGFGRNVGALGERGGATPGMGFGAAPGAAAPAAPASGLSAGFGRSAGGGGGFLAGAMQTAVGVAGGMMLGSLLGGMFGGNEAHAAQAPAEPAPDAAADEAANDQSGHDDGGFDDGGGFDDI</sequence>
<dbReference type="InterPro" id="IPR018648">
    <property type="entry name" value="DUF2076"/>
</dbReference>
<dbReference type="RefSeq" id="WP_066409939.1">
    <property type="nucleotide sequence ID" value="NZ_FKBS01000012.1"/>
</dbReference>
<dbReference type="OrthoDB" id="122910at2"/>
<dbReference type="Pfam" id="PF09849">
    <property type="entry name" value="DUF2076"/>
    <property type="match status" value="1"/>
</dbReference>
<gene>
    <name evidence="2" type="ORF">SAMEA1982600_01159</name>
</gene>
<organism evidence="2 3">
    <name type="scientific">Bordetella ansorpii</name>
    <dbReference type="NCBI Taxonomy" id="288768"/>
    <lineage>
        <taxon>Bacteria</taxon>
        <taxon>Pseudomonadati</taxon>
        <taxon>Pseudomonadota</taxon>
        <taxon>Betaproteobacteria</taxon>
        <taxon>Burkholderiales</taxon>
        <taxon>Alcaligenaceae</taxon>
        <taxon>Bordetella</taxon>
    </lineage>
</organism>